<feature type="compositionally biased region" description="Low complexity" evidence="1">
    <location>
        <begin position="27"/>
        <end position="36"/>
    </location>
</feature>
<reference evidence="2" key="1">
    <citation type="submission" date="2019-04" db="EMBL/GenBank/DDBJ databases">
        <title>Sequencing of skin fungus with MAO and IRED activity.</title>
        <authorList>
            <person name="Marsaioli A.J."/>
            <person name="Bonatto J.M.C."/>
            <person name="Reis Junior O."/>
        </authorList>
    </citation>
    <scope>NUCLEOTIDE SEQUENCE</scope>
    <source>
        <strain evidence="2">28M1</strain>
    </source>
</reference>
<dbReference type="OrthoDB" id="3767457at2759"/>
<feature type="region of interest" description="Disordered" evidence="1">
    <location>
        <begin position="1"/>
        <end position="36"/>
    </location>
</feature>
<gene>
    <name evidence="2" type="ORF">E8E12_004397</name>
</gene>
<dbReference type="AlphaFoldDB" id="A0A9P5BZL1"/>
<keyword evidence="3" id="KW-1185">Reference proteome</keyword>
<protein>
    <submittedName>
        <fullName evidence="2">Uncharacterized protein</fullName>
    </submittedName>
</protein>
<name>A0A9P5BZL1_9PLEO</name>
<organism evidence="2 3">
    <name type="scientific">Didymella heteroderae</name>
    <dbReference type="NCBI Taxonomy" id="1769908"/>
    <lineage>
        <taxon>Eukaryota</taxon>
        <taxon>Fungi</taxon>
        <taxon>Dikarya</taxon>
        <taxon>Ascomycota</taxon>
        <taxon>Pezizomycotina</taxon>
        <taxon>Dothideomycetes</taxon>
        <taxon>Pleosporomycetidae</taxon>
        <taxon>Pleosporales</taxon>
        <taxon>Pleosporineae</taxon>
        <taxon>Didymellaceae</taxon>
        <taxon>Didymella</taxon>
    </lineage>
</organism>
<sequence length="209" mass="23117">MAGRRDSFDLPVDGPARNRADSMHSTSSNVSNVSSASSANSSADSLDSLSLDSLSLDSLSLDSISLENKYIKFEHYFKRLIELAREVLSRDHSFDSLGARTLNTQQYYILRDRAADWVTKPNNAALFTDCDTYFYLAQMAATMQTLKIALALPHQPIKWPGADPGPSPVWPGVSKRAVFCLFDQLMKGAREVDPEAMPWNHKGDIAVSD</sequence>
<comment type="caution">
    <text evidence="2">The sequence shown here is derived from an EMBL/GenBank/DDBJ whole genome shotgun (WGS) entry which is preliminary data.</text>
</comment>
<evidence type="ECO:0000313" key="3">
    <source>
        <dbReference type="Proteomes" id="UP000758155"/>
    </source>
</evidence>
<dbReference type="EMBL" id="SWKV01000040">
    <property type="protein sequence ID" value="KAF3037787.1"/>
    <property type="molecule type" value="Genomic_DNA"/>
</dbReference>
<proteinExistence type="predicted"/>
<evidence type="ECO:0000313" key="2">
    <source>
        <dbReference type="EMBL" id="KAF3037787.1"/>
    </source>
</evidence>
<evidence type="ECO:0000256" key="1">
    <source>
        <dbReference type="SAM" id="MobiDB-lite"/>
    </source>
</evidence>
<accession>A0A9P5BZL1</accession>
<dbReference type="Proteomes" id="UP000758155">
    <property type="component" value="Unassembled WGS sequence"/>
</dbReference>